<dbReference type="PRINTS" id="PR00598">
    <property type="entry name" value="HTHMARR"/>
</dbReference>
<dbReference type="Gene3D" id="1.10.10.10">
    <property type="entry name" value="Winged helix-like DNA-binding domain superfamily/Winged helix DNA-binding domain"/>
    <property type="match status" value="1"/>
</dbReference>
<evidence type="ECO:0000256" key="3">
    <source>
        <dbReference type="ARBA" id="ARBA00023163"/>
    </source>
</evidence>
<dbReference type="InterPro" id="IPR036388">
    <property type="entry name" value="WH-like_DNA-bd_sf"/>
</dbReference>
<organism evidence="5 6">
    <name type="scientific">Vogesella aquatica</name>
    <dbReference type="NCBI Taxonomy" id="2984206"/>
    <lineage>
        <taxon>Bacteria</taxon>
        <taxon>Pseudomonadati</taxon>
        <taxon>Pseudomonadota</taxon>
        <taxon>Betaproteobacteria</taxon>
        <taxon>Neisseriales</taxon>
        <taxon>Chromobacteriaceae</taxon>
        <taxon>Vogesella</taxon>
    </lineage>
</organism>
<reference evidence="5 6" key="1">
    <citation type="submission" date="2023-01" db="EMBL/GenBank/DDBJ databases">
        <title>Novel species of the genus Vogesella isolated from rivers.</title>
        <authorList>
            <person name="Lu H."/>
        </authorList>
    </citation>
    <scope>NUCLEOTIDE SEQUENCE [LARGE SCALE GENOMIC DNA]</scope>
    <source>
        <strain evidence="5 6">DC21W</strain>
    </source>
</reference>
<dbReference type="PANTHER" id="PTHR33164:SF43">
    <property type="entry name" value="HTH-TYPE TRANSCRIPTIONAL REPRESSOR YETL"/>
    <property type="match status" value="1"/>
</dbReference>
<dbReference type="SMART" id="SM00347">
    <property type="entry name" value="HTH_MARR"/>
    <property type="match status" value="1"/>
</dbReference>
<dbReference type="Pfam" id="PF12802">
    <property type="entry name" value="MarR_2"/>
    <property type="match status" value="1"/>
</dbReference>
<keyword evidence="2" id="KW-0238">DNA-binding</keyword>
<dbReference type="InterPro" id="IPR023187">
    <property type="entry name" value="Tscrpt_reg_MarR-type_CS"/>
</dbReference>
<evidence type="ECO:0000313" key="5">
    <source>
        <dbReference type="EMBL" id="MDC7718685.1"/>
    </source>
</evidence>
<accession>A0ABT5J2J0</accession>
<dbReference type="Proteomes" id="UP001219956">
    <property type="component" value="Unassembled WGS sequence"/>
</dbReference>
<proteinExistence type="predicted"/>
<name>A0ABT5J2J0_9NEIS</name>
<keyword evidence="6" id="KW-1185">Reference proteome</keyword>
<gene>
    <name evidence="5" type="ORF">PQU95_15895</name>
</gene>
<protein>
    <submittedName>
        <fullName evidence="5">MarR family transcriptional regulator</fullName>
    </submittedName>
</protein>
<feature type="domain" description="HTH marR-type" evidence="4">
    <location>
        <begin position="21"/>
        <end position="158"/>
    </location>
</feature>
<dbReference type="PANTHER" id="PTHR33164">
    <property type="entry name" value="TRANSCRIPTIONAL REGULATOR, MARR FAMILY"/>
    <property type="match status" value="1"/>
</dbReference>
<dbReference type="InterPro" id="IPR036390">
    <property type="entry name" value="WH_DNA-bd_sf"/>
</dbReference>
<keyword evidence="3" id="KW-0804">Transcription</keyword>
<dbReference type="RefSeq" id="WP_272752921.1">
    <property type="nucleotide sequence ID" value="NZ_JAQQLF010000024.1"/>
</dbReference>
<dbReference type="InterPro" id="IPR000835">
    <property type="entry name" value="HTH_MarR-typ"/>
</dbReference>
<evidence type="ECO:0000256" key="2">
    <source>
        <dbReference type="ARBA" id="ARBA00023125"/>
    </source>
</evidence>
<comment type="caution">
    <text evidence="5">The sequence shown here is derived from an EMBL/GenBank/DDBJ whole genome shotgun (WGS) entry which is preliminary data.</text>
</comment>
<dbReference type="SUPFAM" id="SSF46785">
    <property type="entry name" value="Winged helix' DNA-binding domain"/>
    <property type="match status" value="1"/>
</dbReference>
<dbReference type="EMBL" id="JAQQLF010000024">
    <property type="protein sequence ID" value="MDC7718685.1"/>
    <property type="molecule type" value="Genomic_DNA"/>
</dbReference>
<dbReference type="PROSITE" id="PS50995">
    <property type="entry name" value="HTH_MARR_2"/>
    <property type="match status" value="1"/>
</dbReference>
<dbReference type="PROSITE" id="PS01117">
    <property type="entry name" value="HTH_MARR_1"/>
    <property type="match status" value="1"/>
</dbReference>
<evidence type="ECO:0000313" key="6">
    <source>
        <dbReference type="Proteomes" id="UP001219956"/>
    </source>
</evidence>
<sequence length="164" mass="18583">MDTIDAVSTTHTTGHMQKAEAPEALRLLLRILACTNVLETQLRTRLRQQFECTLPRFDLMAQLDRHPDGLKMGELSQRLMVTGGNVTGLTDKLVQEGLVVRRDNPDDRRAYSVHLTAAGKELFSQMAKEHEEWVVELFSGLSKEKKEQLSTLLGELKQSLNHFI</sequence>
<dbReference type="InterPro" id="IPR039422">
    <property type="entry name" value="MarR/SlyA-like"/>
</dbReference>
<evidence type="ECO:0000256" key="1">
    <source>
        <dbReference type="ARBA" id="ARBA00023015"/>
    </source>
</evidence>
<evidence type="ECO:0000259" key="4">
    <source>
        <dbReference type="PROSITE" id="PS50995"/>
    </source>
</evidence>
<keyword evidence="1" id="KW-0805">Transcription regulation</keyword>